<dbReference type="EMBL" id="VSWD01000013">
    <property type="protein sequence ID" value="KAK3084391.1"/>
    <property type="molecule type" value="Genomic_DNA"/>
</dbReference>
<protein>
    <submittedName>
        <fullName evidence="1">Uncharacterized protein</fullName>
    </submittedName>
</protein>
<evidence type="ECO:0000313" key="2">
    <source>
        <dbReference type="Proteomes" id="UP001186944"/>
    </source>
</evidence>
<proteinExistence type="predicted"/>
<dbReference type="Proteomes" id="UP001186944">
    <property type="component" value="Unassembled WGS sequence"/>
</dbReference>
<name>A0AA88XG00_PINIB</name>
<reference evidence="1" key="1">
    <citation type="submission" date="2019-08" db="EMBL/GenBank/DDBJ databases">
        <title>The improved chromosome-level genome for the pearl oyster Pinctada fucata martensii using PacBio sequencing and Hi-C.</title>
        <authorList>
            <person name="Zheng Z."/>
        </authorList>
    </citation>
    <scope>NUCLEOTIDE SEQUENCE</scope>
    <source>
        <strain evidence="1">ZZ-2019</strain>
        <tissue evidence="1">Adductor muscle</tissue>
    </source>
</reference>
<keyword evidence="2" id="KW-1185">Reference proteome</keyword>
<dbReference type="PANTHER" id="PTHR24024">
    <property type="entry name" value="PULMONARY SURFACTANT-ASSOCIATED PROTEIN A"/>
    <property type="match status" value="1"/>
</dbReference>
<dbReference type="PANTHER" id="PTHR24024:SF18">
    <property type="entry name" value="SHORT-CHAIN COLLAGEN C4-LIKE"/>
    <property type="match status" value="1"/>
</dbReference>
<evidence type="ECO:0000313" key="1">
    <source>
        <dbReference type="EMBL" id="KAK3084391.1"/>
    </source>
</evidence>
<dbReference type="InterPro" id="IPR051077">
    <property type="entry name" value="Ca-dependent_lectin"/>
</dbReference>
<gene>
    <name evidence="1" type="ORF">FSP39_012796</name>
</gene>
<dbReference type="AlphaFoldDB" id="A0AA88XG00"/>
<comment type="caution">
    <text evidence="1">The sequence shown here is derived from an EMBL/GenBank/DDBJ whole genome shotgun (WGS) entry which is preliminary data.</text>
</comment>
<sequence length="129" mass="14134">MITLDGPTFASAVHGSEYQFAFRNIQRNDDVPCAVCRVTGANTVLMVPGKVDCHKDWKKQYSGLLTANHEGHPGTSEYACVDEHPEGIEGTRTHDDEGKLFYPARSICGSLPCPPYVNKGFLSCVVCTR</sequence>
<dbReference type="GO" id="GO:0005615">
    <property type="term" value="C:extracellular space"/>
    <property type="evidence" value="ECO:0007669"/>
    <property type="project" value="TreeGrafter"/>
</dbReference>
<accession>A0AA88XG00</accession>
<organism evidence="1 2">
    <name type="scientific">Pinctada imbricata</name>
    <name type="common">Atlantic pearl-oyster</name>
    <name type="synonym">Pinctada martensii</name>
    <dbReference type="NCBI Taxonomy" id="66713"/>
    <lineage>
        <taxon>Eukaryota</taxon>
        <taxon>Metazoa</taxon>
        <taxon>Spiralia</taxon>
        <taxon>Lophotrochozoa</taxon>
        <taxon>Mollusca</taxon>
        <taxon>Bivalvia</taxon>
        <taxon>Autobranchia</taxon>
        <taxon>Pteriomorphia</taxon>
        <taxon>Pterioida</taxon>
        <taxon>Pterioidea</taxon>
        <taxon>Pteriidae</taxon>
        <taxon>Pinctada</taxon>
    </lineage>
</organism>